<keyword evidence="2" id="KW-0012">Acyltransferase</keyword>
<dbReference type="PANTHER" id="PTHR43792:SF16">
    <property type="entry name" value="N-ACETYLTRANSFERASE DOMAIN-CONTAINING PROTEIN"/>
    <property type="match status" value="1"/>
</dbReference>
<evidence type="ECO:0000313" key="3">
    <source>
        <dbReference type="Proteomes" id="UP001606099"/>
    </source>
</evidence>
<dbReference type="EC" id="2.3.-.-" evidence="2"/>
<comment type="caution">
    <text evidence="2">The sequence shown here is derived from an EMBL/GenBank/DDBJ whole genome shotgun (WGS) entry which is preliminary data.</text>
</comment>
<dbReference type="GO" id="GO:0016746">
    <property type="term" value="F:acyltransferase activity"/>
    <property type="evidence" value="ECO:0007669"/>
    <property type="project" value="UniProtKB-KW"/>
</dbReference>
<keyword evidence="3" id="KW-1185">Reference proteome</keyword>
<dbReference type="Proteomes" id="UP001606099">
    <property type="component" value="Unassembled WGS sequence"/>
</dbReference>
<dbReference type="EMBL" id="JBIGHZ010000001">
    <property type="protein sequence ID" value="MFG6446748.1"/>
    <property type="molecule type" value="Genomic_DNA"/>
</dbReference>
<protein>
    <submittedName>
        <fullName evidence="2">GNAT family N-acetyltransferase</fullName>
        <ecNumber evidence="2">2.3.-.-</ecNumber>
    </submittedName>
</protein>
<proteinExistence type="predicted"/>
<dbReference type="SUPFAM" id="SSF55729">
    <property type="entry name" value="Acyl-CoA N-acyltransferases (Nat)"/>
    <property type="match status" value="1"/>
</dbReference>
<evidence type="ECO:0000313" key="2">
    <source>
        <dbReference type="EMBL" id="MFG6446748.1"/>
    </source>
</evidence>
<dbReference type="PROSITE" id="PS51186">
    <property type="entry name" value="GNAT"/>
    <property type="match status" value="1"/>
</dbReference>
<keyword evidence="2" id="KW-0808">Transferase</keyword>
<accession>A0ABW7FR38</accession>
<dbReference type="Gene3D" id="3.40.630.30">
    <property type="match status" value="1"/>
</dbReference>
<dbReference type="InterPro" id="IPR016181">
    <property type="entry name" value="Acyl_CoA_acyltransferase"/>
</dbReference>
<dbReference type="InterPro" id="IPR000182">
    <property type="entry name" value="GNAT_dom"/>
</dbReference>
<name>A0ABW7FR38_9BURK</name>
<dbReference type="PANTHER" id="PTHR43792">
    <property type="entry name" value="GNAT FAMILY, PUTATIVE (AFU_ORTHOLOGUE AFUA_3G00765)-RELATED-RELATED"/>
    <property type="match status" value="1"/>
</dbReference>
<organism evidence="2 3">
    <name type="scientific">Roseateles rivi</name>
    <dbReference type="NCBI Taxonomy" id="3299028"/>
    <lineage>
        <taxon>Bacteria</taxon>
        <taxon>Pseudomonadati</taxon>
        <taxon>Pseudomonadota</taxon>
        <taxon>Betaproteobacteria</taxon>
        <taxon>Burkholderiales</taxon>
        <taxon>Sphaerotilaceae</taxon>
        <taxon>Roseateles</taxon>
    </lineage>
</organism>
<feature type="domain" description="N-acetyltransferase" evidence="1">
    <location>
        <begin position="1"/>
        <end position="160"/>
    </location>
</feature>
<evidence type="ECO:0000259" key="1">
    <source>
        <dbReference type="PROSITE" id="PS51186"/>
    </source>
</evidence>
<dbReference type="Pfam" id="PF13302">
    <property type="entry name" value="Acetyltransf_3"/>
    <property type="match status" value="1"/>
</dbReference>
<gene>
    <name evidence="2" type="ORF">ACG0Z6_00675</name>
</gene>
<dbReference type="InterPro" id="IPR051531">
    <property type="entry name" value="N-acetyltransferase"/>
</dbReference>
<reference evidence="2 3" key="1">
    <citation type="submission" date="2024-08" db="EMBL/GenBank/DDBJ databases">
        <authorList>
            <person name="Lu H."/>
        </authorList>
    </citation>
    <scope>NUCLEOTIDE SEQUENCE [LARGE SCALE GENOMIC DNA]</scope>
    <source>
        <strain evidence="2 3">BYS180W</strain>
    </source>
</reference>
<sequence length="162" mass="18441">MIEELQREHLLELSNCLRAPSVYEYISELPTVENFVLDREIALRGPSSEASGEVWLNFLVRELASSNMIGRLEATLHNSIAEVAFLFNPEYWGNGFASESLDWLHKNIQRSHGISEYWAATAPENFRCQALLTRAGYRKVDSGFPPLYSYDAGDMVFNFSAR</sequence>
<dbReference type="RefSeq" id="WP_394457846.1">
    <property type="nucleotide sequence ID" value="NZ_JBIGHZ010000001.1"/>
</dbReference>